<evidence type="ECO:0000256" key="1">
    <source>
        <dbReference type="SAM" id="SignalP"/>
    </source>
</evidence>
<feature type="signal peptide" evidence="1">
    <location>
        <begin position="1"/>
        <end position="23"/>
    </location>
</feature>
<feature type="chain" id="PRO_5046105226" evidence="1">
    <location>
        <begin position="24"/>
        <end position="85"/>
    </location>
</feature>
<proteinExistence type="predicted"/>
<accession>A0ABR0PWX2</accession>
<keyword evidence="3" id="KW-1185">Reference proteome</keyword>
<evidence type="ECO:0000313" key="3">
    <source>
        <dbReference type="Proteomes" id="UP001358586"/>
    </source>
</evidence>
<protein>
    <submittedName>
        <fullName evidence="2">Uncharacterized protein</fullName>
    </submittedName>
</protein>
<reference evidence="2 3" key="1">
    <citation type="submission" date="2023-03" db="EMBL/GenBank/DDBJ databases">
        <title>WGS of Gossypium arboreum.</title>
        <authorList>
            <person name="Yu D."/>
        </authorList>
    </citation>
    <scope>NUCLEOTIDE SEQUENCE [LARGE SCALE GENOMIC DNA]</scope>
    <source>
        <tissue evidence="2">Leaf</tissue>
    </source>
</reference>
<organism evidence="2 3">
    <name type="scientific">Gossypium arboreum</name>
    <name type="common">Tree cotton</name>
    <name type="synonym">Gossypium nanking</name>
    <dbReference type="NCBI Taxonomy" id="29729"/>
    <lineage>
        <taxon>Eukaryota</taxon>
        <taxon>Viridiplantae</taxon>
        <taxon>Streptophyta</taxon>
        <taxon>Embryophyta</taxon>
        <taxon>Tracheophyta</taxon>
        <taxon>Spermatophyta</taxon>
        <taxon>Magnoliopsida</taxon>
        <taxon>eudicotyledons</taxon>
        <taxon>Gunneridae</taxon>
        <taxon>Pentapetalae</taxon>
        <taxon>rosids</taxon>
        <taxon>malvids</taxon>
        <taxon>Malvales</taxon>
        <taxon>Malvaceae</taxon>
        <taxon>Malvoideae</taxon>
        <taxon>Gossypium</taxon>
    </lineage>
</organism>
<gene>
    <name evidence="2" type="ORF">PVK06_015234</name>
</gene>
<dbReference type="EMBL" id="JARKNE010000005">
    <property type="protein sequence ID" value="KAK5831436.1"/>
    <property type="molecule type" value="Genomic_DNA"/>
</dbReference>
<keyword evidence="1" id="KW-0732">Signal</keyword>
<evidence type="ECO:0000313" key="2">
    <source>
        <dbReference type="EMBL" id="KAK5831436.1"/>
    </source>
</evidence>
<comment type="caution">
    <text evidence="2">The sequence shown here is derived from an EMBL/GenBank/DDBJ whole genome shotgun (WGS) entry which is preliminary data.</text>
</comment>
<dbReference type="Proteomes" id="UP001358586">
    <property type="component" value="Chromosome 5"/>
</dbReference>
<sequence length="85" mass="9478">MASPLLLFLALFVIAYKSGVGWASSESGNFVCHGPISGHSALSSLPFSVTFSNVFSNVHYLVLQYTKVEYKDPRNHHPRQLIIFH</sequence>
<name>A0ABR0PWX2_GOSAR</name>